<feature type="domain" description="Response regulatory" evidence="11">
    <location>
        <begin position="2"/>
        <end position="119"/>
    </location>
</feature>
<sequence length="524" mass="59238">MRIMIADDEVIIRTGLASVINWSEMGIELLAPAASAEEALERIESERPDILLTDIQMNGKNGLQLAEEARLTLPNLEVIILSGYDDFIYAQQAIRQNVSDYLLKTSRPEEIIKTVLKVKQRVEERRTSQSRELAYSREHRNGLLKRCIVDGEKLSAEAESELSSIAEAAGLVGPGKQAIVSSVSAAGWGGLQTEQSLLLFSVDNLLADLLSCIRFVHKNKVIMVTTREGGFGDKRQLRMTMDKMERLLKCQLTVITGKPVTSPEQWHESYATVLEASRYEALLPHKHWDYSDIEHRKGGKAVCTSEEEKELSCRLLDNDLIGLKTWVQRYIQQLLDDTEATPESFEAAVQSVAIAAHRWLDRVLVAIGREREAAGVIEPYQYKPDTRPFDSLFQHLHAVMKLYHHRFAEGKTAHVQRAIAYIEESLGRDFGLQQVAEHVRLHPNHLSELFKKELGMKFVDYVTQRKMERAARILTTSPAKIADIAAMVGYEDVKYFGQMFKKHTGKTPSEYREQGSSDKGQDSE</sequence>
<dbReference type="InterPro" id="IPR001789">
    <property type="entry name" value="Sig_transdc_resp-reg_receiver"/>
</dbReference>
<dbReference type="Proteomes" id="UP001595755">
    <property type="component" value="Unassembled WGS sequence"/>
</dbReference>
<dbReference type="PROSITE" id="PS00041">
    <property type="entry name" value="HTH_ARAC_FAMILY_1"/>
    <property type="match status" value="1"/>
</dbReference>
<evidence type="ECO:0000256" key="2">
    <source>
        <dbReference type="ARBA" id="ARBA00022490"/>
    </source>
</evidence>
<evidence type="ECO:0000256" key="1">
    <source>
        <dbReference type="ARBA" id="ARBA00004496"/>
    </source>
</evidence>
<evidence type="ECO:0000259" key="11">
    <source>
        <dbReference type="PROSITE" id="PS50110"/>
    </source>
</evidence>
<dbReference type="InterPro" id="IPR018060">
    <property type="entry name" value="HTH_AraC"/>
</dbReference>
<keyword evidence="5" id="KW-0805">Transcription regulation</keyword>
<dbReference type="PRINTS" id="PR00032">
    <property type="entry name" value="HTHARAC"/>
</dbReference>
<dbReference type="Gene3D" id="3.40.50.2300">
    <property type="match status" value="1"/>
</dbReference>
<dbReference type="InterPro" id="IPR011006">
    <property type="entry name" value="CheY-like_superfamily"/>
</dbReference>
<dbReference type="SUPFAM" id="SSF52172">
    <property type="entry name" value="CheY-like"/>
    <property type="match status" value="1"/>
</dbReference>
<dbReference type="PROSITE" id="PS50110">
    <property type="entry name" value="RESPONSE_REGULATORY"/>
    <property type="match status" value="1"/>
</dbReference>
<dbReference type="CDD" id="cd17536">
    <property type="entry name" value="REC_YesN-like"/>
    <property type="match status" value="1"/>
</dbReference>
<evidence type="ECO:0000256" key="6">
    <source>
        <dbReference type="ARBA" id="ARBA00023125"/>
    </source>
</evidence>
<accession>A0ABV8SGD6</accession>
<comment type="caution">
    <text evidence="12">The sequence shown here is derived from an EMBL/GenBank/DDBJ whole genome shotgun (WGS) entry which is preliminary data.</text>
</comment>
<dbReference type="InterPro" id="IPR018062">
    <property type="entry name" value="HTH_AraC-typ_CS"/>
</dbReference>
<evidence type="ECO:0000256" key="8">
    <source>
        <dbReference type="PROSITE-ProRule" id="PRU00169"/>
    </source>
</evidence>
<dbReference type="Pfam" id="PF00072">
    <property type="entry name" value="Response_reg"/>
    <property type="match status" value="1"/>
</dbReference>
<keyword evidence="3 8" id="KW-0597">Phosphoprotein</keyword>
<dbReference type="SMART" id="SM00342">
    <property type="entry name" value="HTH_ARAC"/>
    <property type="match status" value="1"/>
</dbReference>
<evidence type="ECO:0000313" key="12">
    <source>
        <dbReference type="EMBL" id="MFC4306381.1"/>
    </source>
</evidence>
<organism evidence="12 13">
    <name type="scientific">Cohnella boryungensis</name>
    <dbReference type="NCBI Taxonomy" id="768479"/>
    <lineage>
        <taxon>Bacteria</taxon>
        <taxon>Bacillati</taxon>
        <taxon>Bacillota</taxon>
        <taxon>Bacilli</taxon>
        <taxon>Bacillales</taxon>
        <taxon>Paenibacillaceae</taxon>
        <taxon>Cohnella</taxon>
    </lineage>
</organism>
<keyword evidence="4" id="KW-0902">Two-component regulatory system</keyword>
<feature type="region of interest" description="Disordered" evidence="9">
    <location>
        <begin position="505"/>
        <end position="524"/>
    </location>
</feature>
<feature type="modified residue" description="4-aspartylphosphate" evidence="8">
    <location>
        <position position="54"/>
    </location>
</feature>
<name>A0ABV8SGD6_9BACL</name>
<evidence type="ECO:0000256" key="4">
    <source>
        <dbReference type="ARBA" id="ARBA00023012"/>
    </source>
</evidence>
<feature type="compositionally biased region" description="Basic and acidic residues" evidence="9">
    <location>
        <begin position="509"/>
        <end position="524"/>
    </location>
</feature>
<evidence type="ECO:0000256" key="5">
    <source>
        <dbReference type="ARBA" id="ARBA00023015"/>
    </source>
</evidence>
<dbReference type="Pfam" id="PF12833">
    <property type="entry name" value="HTH_18"/>
    <property type="match status" value="1"/>
</dbReference>
<dbReference type="InterPro" id="IPR051552">
    <property type="entry name" value="HptR"/>
</dbReference>
<evidence type="ECO:0000256" key="3">
    <source>
        <dbReference type="ARBA" id="ARBA00022553"/>
    </source>
</evidence>
<feature type="domain" description="HTH araC/xylS-type" evidence="10">
    <location>
        <begin position="416"/>
        <end position="514"/>
    </location>
</feature>
<keyword evidence="7" id="KW-0804">Transcription</keyword>
<dbReference type="SUPFAM" id="SSF46689">
    <property type="entry name" value="Homeodomain-like"/>
    <property type="match status" value="2"/>
</dbReference>
<dbReference type="InterPro" id="IPR009057">
    <property type="entry name" value="Homeodomain-like_sf"/>
</dbReference>
<dbReference type="SMART" id="SM00448">
    <property type="entry name" value="REC"/>
    <property type="match status" value="1"/>
</dbReference>
<dbReference type="PANTHER" id="PTHR42713:SF3">
    <property type="entry name" value="TRANSCRIPTIONAL REGULATORY PROTEIN HPTR"/>
    <property type="match status" value="1"/>
</dbReference>
<keyword evidence="2" id="KW-0963">Cytoplasm</keyword>
<evidence type="ECO:0000259" key="10">
    <source>
        <dbReference type="PROSITE" id="PS01124"/>
    </source>
</evidence>
<evidence type="ECO:0000256" key="9">
    <source>
        <dbReference type="SAM" id="MobiDB-lite"/>
    </source>
</evidence>
<evidence type="ECO:0000313" key="13">
    <source>
        <dbReference type="Proteomes" id="UP001595755"/>
    </source>
</evidence>
<dbReference type="InterPro" id="IPR020449">
    <property type="entry name" value="Tscrpt_reg_AraC-type_HTH"/>
</dbReference>
<proteinExistence type="predicted"/>
<dbReference type="PANTHER" id="PTHR42713">
    <property type="entry name" value="HISTIDINE KINASE-RELATED"/>
    <property type="match status" value="1"/>
</dbReference>
<dbReference type="PROSITE" id="PS01124">
    <property type="entry name" value="HTH_ARAC_FAMILY_2"/>
    <property type="match status" value="1"/>
</dbReference>
<protein>
    <submittedName>
        <fullName evidence="12">Helix-turn-helix domain-containing protein</fullName>
    </submittedName>
</protein>
<reference evidence="13" key="1">
    <citation type="journal article" date="2019" name="Int. J. Syst. Evol. Microbiol.">
        <title>The Global Catalogue of Microorganisms (GCM) 10K type strain sequencing project: providing services to taxonomists for standard genome sequencing and annotation.</title>
        <authorList>
            <consortium name="The Broad Institute Genomics Platform"/>
            <consortium name="The Broad Institute Genome Sequencing Center for Infectious Disease"/>
            <person name="Wu L."/>
            <person name="Ma J."/>
        </authorList>
    </citation>
    <scope>NUCLEOTIDE SEQUENCE [LARGE SCALE GENOMIC DNA]</scope>
    <source>
        <strain evidence="13">CGMCC 4.1641</strain>
    </source>
</reference>
<keyword evidence="6" id="KW-0238">DNA-binding</keyword>
<comment type="subcellular location">
    <subcellularLocation>
        <location evidence="1">Cytoplasm</location>
    </subcellularLocation>
</comment>
<dbReference type="RefSeq" id="WP_204605052.1">
    <property type="nucleotide sequence ID" value="NZ_JBHSED010000058.1"/>
</dbReference>
<dbReference type="EMBL" id="JBHSED010000058">
    <property type="protein sequence ID" value="MFC4306381.1"/>
    <property type="molecule type" value="Genomic_DNA"/>
</dbReference>
<dbReference type="Gene3D" id="1.10.10.60">
    <property type="entry name" value="Homeodomain-like"/>
    <property type="match status" value="2"/>
</dbReference>
<keyword evidence="13" id="KW-1185">Reference proteome</keyword>
<evidence type="ECO:0000256" key="7">
    <source>
        <dbReference type="ARBA" id="ARBA00023163"/>
    </source>
</evidence>
<gene>
    <name evidence="12" type="ORF">ACFO1S_23430</name>
</gene>